<feature type="transmembrane region" description="Helical" evidence="6">
    <location>
        <begin position="47"/>
        <end position="69"/>
    </location>
</feature>
<evidence type="ECO:0000256" key="6">
    <source>
        <dbReference type="SAM" id="Phobius"/>
    </source>
</evidence>
<feature type="transmembrane region" description="Helical" evidence="6">
    <location>
        <begin position="89"/>
        <end position="113"/>
    </location>
</feature>
<evidence type="ECO:0000313" key="9">
    <source>
        <dbReference type="Proteomes" id="UP001147782"/>
    </source>
</evidence>
<keyword evidence="9" id="KW-1185">Reference proteome</keyword>
<feature type="domain" description="Rhodopsin" evidence="7">
    <location>
        <begin position="31"/>
        <end position="273"/>
    </location>
</feature>
<evidence type="ECO:0000313" key="8">
    <source>
        <dbReference type="EMBL" id="KAJ5380845.1"/>
    </source>
</evidence>
<evidence type="ECO:0000256" key="3">
    <source>
        <dbReference type="ARBA" id="ARBA00022989"/>
    </source>
</evidence>
<evidence type="ECO:0000256" key="1">
    <source>
        <dbReference type="ARBA" id="ARBA00004141"/>
    </source>
</evidence>
<comment type="subcellular location">
    <subcellularLocation>
        <location evidence="1">Membrane</location>
        <topology evidence="1">Multi-pass membrane protein</topology>
    </subcellularLocation>
</comment>
<feature type="transmembrane region" description="Helical" evidence="6">
    <location>
        <begin position="12"/>
        <end position="35"/>
    </location>
</feature>
<dbReference type="InterPro" id="IPR052337">
    <property type="entry name" value="SAT4-like"/>
</dbReference>
<dbReference type="GO" id="GO:0016020">
    <property type="term" value="C:membrane"/>
    <property type="evidence" value="ECO:0007669"/>
    <property type="project" value="UniProtKB-SubCell"/>
</dbReference>
<comment type="caution">
    <text evidence="8">The sequence shown here is derived from an EMBL/GenBank/DDBJ whole genome shotgun (WGS) entry which is preliminary data.</text>
</comment>
<evidence type="ECO:0000256" key="4">
    <source>
        <dbReference type="ARBA" id="ARBA00023136"/>
    </source>
</evidence>
<reference evidence="8" key="1">
    <citation type="submission" date="2022-11" db="EMBL/GenBank/DDBJ databases">
        <authorList>
            <person name="Petersen C."/>
        </authorList>
    </citation>
    <scope>NUCLEOTIDE SEQUENCE</scope>
    <source>
        <strain evidence="8">IBT 29864</strain>
    </source>
</reference>
<dbReference type="Proteomes" id="UP001147782">
    <property type="component" value="Unassembled WGS sequence"/>
</dbReference>
<keyword evidence="2 6" id="KW-0812">Transmembrane</keyword>
<sequence>MGFPMPLVGRSLAIFVVSLVMMIISLITVALRAFVRVYLVRGFGWDDALMVAALALFITLAVCCMIGSTDGIGHSYAEFTSLEVYKTALLWWWLGQMLYIWASAVAKISIALALLRLTVKRVHRIILWGIIGTVIAIGLMFWLVLLFDCHPISYFWNRVDPRNSGTCLSVQTLLDIAYLYSALTIICDLTLGILPIFLVWTLQMNRRTKIAVGGILSLGAIASVAVIIRLPFLHYYADTDFLRNTYQIAIWSVIETGLGITAGSLITLRPLFRWLLDGSVTYGRNAASPGKYPLSSLRSDQLKGSSDPSYWRPDLNVDDNRAIVNTVSSPRLNSYRYTSSSQEALYPELTPVISESGVTVQKTFEQIVSEREG</sequence>
<comment type="similarity">
    <text evidence="5">Belongs to the SAT4 family.</text>
</comment>
<name>A0A9W9VIN9_9EURO</name>
<evidence type="ECO:0000259" key="7">
    <source>
        <dbReference type="Pfam" id="PF20684"/>
    </source>
</evidence>
<dbReference type="InterPro" id="IPR049326">
    <property type="entry name" value="Rhodopsin_dom_fungi"/>
</dbReference>
<keyword evidence="4 6" id="KW-0472">Membrane</keyword>
<dbReference type="AlphaFoldDB" id="A0A9W9VIN9"/>
<gene>
    <name evidence="8" type="ORF">N7496_003273</name>
</gene>
<organism evidence="8 9">
    <name type="scientific">Penicillium cataractarum</name>
    <dbReference type="NCBI Taxonomy" id="2100454"/>
    <lineage>
        <taxon>Eukaryota</taxon>
        <taxon>Fungi</taxon>
        <taxon>Dikarya</taxon>
        <taxon>Ascomycota</taxon>
        <taxon>Pezizomycotina</taxon>
        <taxon>Eurotiomycetes</taxon>
        <taxon>Eurotiomycetidae</taxon>
        <taxon>Eurotiales</taxon>
        <taxon>Aspergillaceae</taxon>
        <taxon>Penicillium</taxon>
    </lineage>
</organism>
<protein>
    <recommendedName>
        <fullName evidence="7">Rhodopsin domain-containing protein</fullName>
    </recommendedName>
</protein>
<keyword evidence="3 6" id="KW-1133">Transmembrane helix</keyword>
<feature type="transmembrane region" description="Helical" evidence="6">
    <location>
        <begin position="178"/>
        <end position="200"/>
    </location>
</feature>
<feature type="transmembrane region" description="Helical" evidence="6">
    <location>
        <begin position="248"/>
        <end position="268"/>
    </location>
</feature>
<dbReference type="EMBL" id="JAPZBS010000002">
    <property type="protein sequence ID" value="KAJ5380845.1"/>
    <property type="molecule type" value="Genomic_DNA"/>
</dbReference>
<evidence type="ECO:0000256" key="5">
    <source>
        <dbReference type="ARBA" id="ARBA00038359"/>
    </source>
</evidence>
<dbReference type="PANTHER" id="PTHR33048">
    <property type="entry name" value="PTH11-LIKE INTEGRAL MEMBRANE PROTEIN (AFU_ORTHOLOGUE AFUA_5G11245)"/>
    <property type="match status" value="1"/>
</dbReference>
<dbReference type="OrthoDB" id="5329176at2759"/>
<proteinExistence type="inferred from homology"/>
<evidence type="ECO:0000256" key="2">
    <source>
        <dbReference type="ARBA" id="ARBA00022692"/>
    </source>
</evidence>
<feature type="transmembrane region" description="Helical" evidence="6">
    <location>
        <begin position="125"/>
        <end position="147"/>
    </location>
</feature>
<dbReference type="RefSeq" id="XP_056558416.1">
    <property type="nucleotide sequence ID" value="XM_056696204.1"/>
</dbReference>
<dbReference type="GeneID" id="81435381"/>
<reference evidence="8" key="2">
    <citation type="journal article" date="2023" name="IMA Fungus">
        <title>Comparative genomic study of the Penicillium genus elucidates a diverse pangenome and 15 lateral gene transfer events.</title>
        <authorList>
            <person name="Petersen C."/>
            <person name="Sorensen T."/>
            <person name="Nielsen M.R."/>
            <person name="Sondergaard T.E."/>
            <person name="Sorensen J.L."/>
            <person name="Fitzpatrick D.A."/>
            <person name="Frisvad J.C."/>
            <person name="Nielsen K.L."/>
        </authorList>
    </citation>
    <scope>NUCLEOTIDE SEQUENCE</scope>
    <source>
        <strain evidence="8">IBT 29864</strain>
    </source>
</reference>
<dbReference type="PANTHER" id="PTHR33048:SF140">
    <property type="entry name" value="ATPASE, PUTATIVE (EUROFUNG)-RELATED"/>
    <property type="match status" value="1"/>
</dbReference>
<feature type="transmembrane region" description="Helical" evidence="6">
    <location>
        <begin position="212"/>
        <end position="236"/>
    </location>
</feature>
<dbReference type="Pfam" id="PF20684">
    <property type="entry name" value="Fung_rhodopsin"/>
    <property type="match status" value="1"/>
</dbReference>
<accession>A0A9W9VIN9</accession>